<dbReference type="RefSeq" id="WP_185048612.1">
    <property type="nucleotide sequence ID" value="NZ_BAABIX010000009.1"/>
</dbReference>
<reference evidence="1 2" key="1">
    <citation type="submission" date="2020-08" db="EMBL/GenBank/DDBJ databases">
        <title>Genomic Encyclopedia of Type Strains, Phase IV (KMG-IV): sequencing the most valuable type-strain genomes for metagenomic binning, comparative biology and taxonomic classification.</title>
        <authorList>
            <person name="Goeker M."/>
        </authorList>
    </citation>
    <scope>NUCLEOTIDE SEQUENCE [LARGE SCALE GENOMIC DNA]</scope>
    <source>
        <strain evidence="1 2">DSM 45615</strain>
    </source>
</reference>
<proteinExistence type="predicted"/>
<dbReference type="AlphaFoldDB" id="A0A840P1K6"/>
<sequence>MSGVLCQSAVSGVLCQSAVSGVLCQSAVPGVLCLTGVPGRPALFCPAEALITGKSVFERRLIARLSAAC</sequence>
<evidence type="ECO:0000313" key="1">
    <source>
        <dbReference type="EMBL" id="MBB5131771.1"/>
    </source>
</evidence>
<dbReference type="EMBL" id="JACHGN010000003">
    <property type="protein sequence ID" value="MBB5131771.1"/>
    <property type="molecule type" value="Genomic_DNA"/>
</dbReference>
<gene>
    <name evidence="1" type="ORF">HNP84_001484</name>
</gene>
<keyword evidence="2" id="KW-1185">Reference proteome</keyword>
<evidence type="ECO:0000313" key="2">
    <source>
        <dbReference type="Proteomes" id="UP000578449"/>
    </source>
</evidence>
<dbReference type="Proteomes" id="UP000578449">
    <property type="component" value="Unassembled WGS sequence"/>
</dbReference>
<accession>A0A840P1K6</accession>
<protein>
    <submittedName>
        <fullName evidence="1">Uncharacterized protein</fullName>
    </submittedName>
</protein>
<organism evidence="1 2">
    <name type="scientific">Thermocatellispora tengchongensis</name>
    <dbReference type="NCBI Taxonomy" id="1073253"/>
    <lineage>
        <taxon>Bacteria</taxon>
        <taxon>Bacillati</taxon>
        <taxon>Actinomycetota</taxon>
        <taxon>Actinomycetes</taxon>
        <taxon>Streptosporangiales</taxon>
        <taxon>Streptosporangiaceae</taxon>
        <taxon>Thermocatellispora</taxon>
    </lineage>
</organism>
<comment type="caution">
    <text evidence="1">The sequence shown here is derived from an EMBL/GenBank/DDBJ whole genome shotgun (WGS) entry which is preliminary data.</text>
</comment>
<name>A0A840P1K6_9ACTN</name>